<evidence type="ECO:0000256" key="2">
    <source>
        <dbReference type="ARBA" id="ARBA00023157"/>
    </source>
</evidence>
<dbReference type="SUPFAM" id="SSF49265">
    <property type="entry name" value="Fibronectin type III"/>
    <property type="match status" value="1"/>
</dbReference>
<keyword evidence="2" id="KW-1015">Disulfide bond</keyword>
<reference evidence="5" key="4">
    <citation type="submission" date="2025-08" db="UniProtKB">
        <authorList>
            <consortium name="Ensembl"/>
        </authorList>
    </citation>
    <scope>IDENTIFICATION</scope>
</reference>
<dbReference type="PANTHER" id="PTHR44170">
    <property type="entry name" value="PROTEIN SIDEKICK"/>
    <property type="match status" value="1"/>
</dbReference>
<keyword evidence="6" id="KW-1185">Reference proteome</keyword>
<dbReference type="STRING" id="7868.ENSCMIP00000004610"/>
<dbReference type="InterPro" id="IPR036116">
    <property type="entry name" value="FN3_sf"/>
</dbReference>
<dbReference type="SMART" id="SM00060">
    <property type="entry name" value="FN3"/>
    <property type="match status" value="1"/>
</dbReference>
<reference evidence="6" key="3">
    <citation type="journal article" date="2014" name="Nature">
        <title>Elephant shark genome provides unique insights into gnathostome evolution.</title>
        <authorList>
            <consortium name="International Elephant Shark Genome Sequencing Consortium"/>
            <person name="Venkatesh B."/>
            <person name="Lee A.P."/>
            <person name="Ravi V."/>
            <person name="Maurya A.K."/>
            <person name="Lian M.M."/>
            <person name="Swann J.B."/>
            <person name="Ohta Y."/>
            <person name="Flajnik M.F."/>
            <person name="Sutoh Y."/>
            <person name="Kasahara M."/>
            <person name="Hoon S."/>
            <person name="Gangu V."/>
            <person name="Roy S.W."/>
            <person name="Irimia M."/>
            <person name="Korzh V."/>
            <person name="Kondrychyn I."/>
            <person name="Lim Z.W."/>
            <person name="Tay B.H."/>
            <person name="Tohari S."/>
            <person name="Kong K.W."/>
            <person name="Ho S."/>
            <person name="Lorente-Galdos B."/>
            <person name="Quilez J."/>
            <person name="Marques-Bonet T."/>
            <person name="Raney B.J."/>
            <person name="Ingham P.W."/>
            <person name="Tay A."/>
            <person name="Hillier L.W."/>
            <person name="Minx P."/>
            <person name="Boehm T."/>
            <person name="Wilson R.K."/>
            <person name="Brenner S."/>
            <person name="Warren W.C."/>
        </authorList>
    </citation>
    <scope>NUCLEOTIDE SEQUENCE [LARGE SCALE GENOMIC DNA]</scope>
</reference>
<feature type="chain" id="PRO_5021415794" evidence="3">
    <location>
        <begin position="20"/>
        <end position="222"/>
    </location>
</feature>
<accession>A0A4W3GNS1</accession>
<evidence type="ECO:0000313" key="6">
    <source>
        <dbReference type="Proteomes" id="UP000314986"/>
    </source>
</evidence>
<feature type="signal peptide" evidence="3">
    <location>
        <begin position="1"/>
        <end position="19"/>
    </location>
</feature>
<evidence type="ECO:0000259" key="4">
    <source>
        <dbReference type="PROSITE" id="PS50853"/>
    </source>
</evidence>
<reference evidence="6" key="1">
    <citation type="journal article" date="2006" name="Science">
        <title>Ancient noncoding elements conserved in the human genome.</title>
        <authorList>
            <person name="Venkatesh B."/>
            <person name="Kirkness E.F."/>
            <person name="Loh Y.H."/>
            <person name="Halpern A.L."/>
            <person name="Lee A.P."/>
            <person name="Johnson J."/>
            <person name="Dandona N."/>
            <person name="Viswanathan L.D."/>
            <person name="Tay A."/>
            <person name="Venter J.C."/>
            <person name="Strausberg R.L."/>
            <person name="Brenner S."/>
        </authorList>
    </citation>
    <scope>NUCLEOTIDE SEQUENCE [LARGE SCALE GENOMIC DNA]</scope>
</reference>
<dbReference type="Ensembl" id="ENSCMIT00000004780.1">
    <property type="protein sequence ID" value="ENSCMIP00000004610.1"/>
    <property type="gene ID" value="ENSCMIG00000002738.1"/>
</dbReference>
<dbReference type="InterPro" id="IPR003961">
    <property type="entry name" value="FN3_dom"/>
</dbReference>
<dbReference type="FunFam" id="2.60.40.10:FF:000057">
    <property type="entry name" value="neural cell adhesion molecule L1"/>
    <property type="match status" value="1"/>
</dbReference>
<evidence type="ECO:0000256" key="3">
    <source>
        <dbReference type="SAM" id="SignalP"/>
    </source>
</evidence>
<dbReference type="InterPro" id="IPR013783">
    <property type="entry name" value="Ig-like_fold"/>
</dbReference>
<feature type="domain" description="Fibronectin type-III" evidence="4">
    <location>
        <begin position="24"/>
        <end position="119"/>
    </location>
</feature>
<dbReference type="PANTHER" id="PTHR44170:SF15">
    <property type="entry name" value="NEURONAL CELL ADHESION MOLECULE"/>
    <property type="match status" value="1"/>
</dbReference>
<dbReference type="CDD" id="cd00063">
    <property type="entry name" value="FN3"/>
    <property type="match status" value="1"/>
</dbReference>
<sequence>MMMMTMMKIRVMSWLFCVSDIPNPPFDLELSDHEERRVRLTWTPGNDNNSPILHFVIEFEATILQPDRWHRLERVSGEQTTAELPLSPYITYRFRVLAVNAQGASLASLPSETFTTQPAGQGLSHSLSLSHTHCLSHSLALTRSIFLSHSLYLTRSRSYALSHALSLKLSLSHTLYLSNLSHSLYLSLALSLSQTLSHSLYLTLSLSLSHTCYLTFSLTLSL</sequence>
<dbReference type="GO" id="GO:0007411">
    <property type="term" value="P:axon guidance"/>
    <property type="evidence" value="ECO:0007669"/>
    <property type="project" value="TreeGrafter"/>
</dbReference>
<protein>
    <submittedName>
        <fullName evidence="5">Neuronal cell adhesion molecule-like</fullName>
    </submittedName>
</protein>
<dbReference type="PROSITE" id="PS50853">
    <property type="entry name" value="FN3"/>
    <property type="match status" value="1"/>
</dbReference>
<reference evidence="5" key="5">
    <citation type="submission" date="2025-09" db="UniProtKB">
        <authorList>
            <consortium name="Ensembl"/>
        </authorList>
    </citation>
    <scope>IDENTIFICATION</scope>
</reference>
<dbReference type="AlphaFoldDB" id="A0A4W3GNS1"/>
<evidence type="ECO:0000256" key="1">
    <source>
        <dbReference type="ARBA" id="ARBA00022889"/>
    </source>
</evidence>
<organism evidence="5 6">
    <name type="scientific">Callorhinchus milii</name>
    <name type="common">Ghost shark</name>
    <dbReference type="NCBI Taxonomy" id="7868"/>
    <lineage>
        <taxon>Eukaryota</taxon>
        <taxon>Metazoa</taxon>
        <taxon>Chordata</taxon>
        <taxon>Craniata</taxon>
        <taxon>Vertebrata</taxon>
        <taxon>Chondrichthyes</taxon>
        <taxon>Holocephali</taxon>
        <taxon>Chimaeriformes</taxon>
        <taxon>Callorhinchidae</taxon>
        <taxon>Callorhinchus</taxon>
    </lineage>
</organism>
<dbReference type="GO" id="GO:0007420">
    <property type="term" value="P:brain development"/>
    <property type="evidence" value="ECO:0007669"/>
    <property type="project" value="TreeGrafter"/>
</dbReference>
<name>A0A4W3GNS1_CALMI</name>
<dbReference type="InParanoid" id="A0A4W3GNS1"/>
<dbReference type="Pfam" id="PF00041">
    <property type="entry name" value="fn3"/>
    <property type="match status" value="1"/>
</dbReference>
<dbReference type="GeneTree" id="ENSGT00940000155419"/>
<evidence type="ECO:0000313" key="5">
    <source>
        <dbReference type="Ensembl" id="ENSCMIP00000004610.1"/>
    </source>
</evidence>
<dbReference type="Gene3D" id="2.60.40.10">
    <property type="entry name" value="Immunoglobulins"/>
    <property type="match status" value="1"/>
</dbReference>
<keyword evidence="3" id="KW-0732">Signal</keyword>
<proteinExistence type="predicted"/>
<dbReference type="GO" id="GO:0098632">
    <property type="term" value="F:cell-cell adhesion mediator activity"/>
    <property type="evidence" value="ECO:0007669"/>
    <property type="project" value="TreeGrafter"/>
</dbReference>
<dbReference type="Proteomes" id="UP000314986">
    <property type="component" value="Unassembled WGS sequence"/>
</dbReference>
<keyword evidence="1" id="KW-0130">Cell adhesion</keyword>
<dbReference type="GO" id="GO:0005886">
    <property type="term" value="C:plasma membrane"/>
    <property type="evidence" value="ECO:0007669"/>
    <property type="project" value="TreeGrafter"/>
</dbReference>
<dbReference type="GO" id="GO:0030424">
    <property type="term" value="C:axon"/>
    <property type="evidence" value="ECO:0007669"/>
    <property type="project" value="TreeGrafter"/>
</dbReference>
<reference evidence="6" key="2">
    <citation type="journal article" date="2007" name="PLoS Biol.">
        <title>Survey sequencing and comparative analysis of the elephant shark (Callorhinchus milii) genome.</title>
        <authorList>
            <person name="Venkatesh B."/>
            <person name="Kirkness E.F."/>
            <person name="Loh Y.H."/>
            <person name="Halpern A.L."/>
            <person name="Lee A.P."/>
            <person name="Johnson J."/>
            <person name="Dandona N."/>
            <person name="Viswanathan L.D."/>
            <person name="Tay A."/>
            <person name="Venter J.C."/>
            <person name="Strausberg R.L."/>
            <person name="Brenner S."/>
        </authorList>
    </citation>
    <scope>NUCLEOTIDE SEQUENCE [LARGE SCALE GENOMIC DNA]</scope>
</reference>